<evidence type="ECO:0000256" key="1">
    <source>
        <dbReference type="SAM" id="MobiDB-lite"/>
    </source>
</evidence>
<feature type="region of interest" description="Disordered" evidence="1">
    <location>
        <begin position="1"/>
        <end position="31"/>
    </location>
</feature>
<feature type="region of interest" description="Disordered" evidence="1">
    <location>
        <begin position="48"/>
        <end position="129"/>
    </location>
</feature>
<gene>
    <name evidence="2" type="ORF">MENT_LOCUS56501</name>
</gene>
<organism evidence="2 3">
    <name type="scientific">Meloidogyne enterolobii</name>
    <name type="common">Root-knot nematode worm</name>
    <name type="synonym">Meloidogyne mayaguensis</name>
    <dbReference type="NCBI Taxonomy" id="390850"/>
    <lineage>
        <taxon>Eukaryota</taxon>
        <taxon>Metazoa</taxon>
        <taxon>Ecdysozoa</taxon>
        <taxon>Nematoda</taxon>
        <taxon>Chromadorea</taxon>
        <taxon>Rhabditida</taxon>
        <taxon>Tylenchina</taxon>
        <taxon>Tylenchomorpha</taxon>
        <taxon>Tylenchoidea</taxon>
        <taxon>Meloidogynidae</taxon>
        <taxon>Meloidogyninae</taxon>
        <taxon>Meloidogyne</taxon>
    </lineage>
</organism>
<dbReference type="Proteomes" id="UP000580250">
    <property type="component" value="Unassembled WGS sequence"/>
</dbReference>
<evidence type="ECO:0000313" key="2">
    <source>
        <dbReference type="EMBL" id="CAD2202848.1"/>
    </source>
</evidence>
<feature type="compositionally biased region" description="Polar residues" evidence="1">
    <location>
        <begin position="99"/>
        <end position="112"/>
    </location>
</feature>
<dbReference type="AlphaFoldDB" id="A0A6V7XU62"/>
<feature type="compositionally biased region" description="Low complexity" evidence="1">
    <location>
        <begin position="79"/>
        <end position="96"/>
    </location>
</feature>
<name>A0A6V7XU62_MELEN</name>
<feature type="compositionally biased region" description="Polar residues" evidence="1">
    <location>
        <begin position="50"/>
        <end position="60"/>
    </location>
</feature>
<dbReference type="EMBL" id="CAJEWN010002267">
    <property type="protein sequence ID" value="CAD2202848.1"/>
    <property type="molecule type" value="Genomic_DNA"/>
</dbReference>
<evidence type="ECO:0000313" key="3">
    <source>
        <dbReference type="Proteomes" id="UP000580250"/>
    </source>
</evidence>
<reference evidence="2 3" key="1">
    <citation type="submission" date="2020-08" db="EMBL/GenBank/DDBJ databases">
        <authorList>
            <person name="Koutsovoulos G."/>
            <person name="Danchin GJ E."/>
        </authorList>
    </citation>
    <scope>NUCLEOTIDE SEQUENCE [LARGE SCALE GENOMIC DNA]</scope>
</reference>
<protein>
    <submittedName>
        <fullName evidence="2">Uncharacterized protein</fullName>
    </submittedName>
</protein>
<feature type="compositionally biased region" description="Polar residues" evidence="1">
    <location>
        <begin position="8"/>
        <end position="29"/>
    </location>
</feature>
<sequence length="179" mass="18911">MENKNDSENCTTKLLMSQQPKITTTNTNKGPLLQGGCLSAGFWTGGTAASWRNSAGSNPVVSPARQVENSPSPQLALPSEDSSNASSTSAHSSPLVSPHPSTDQSLQTTSEFSGDRSERAGGSLPVGQITNFSYPSPISSKSVKSNGLPSTTSETAILNEGDKNLQAFLKAFYYFRIYS</sequence>
<proteinExistence type="predicted"/>
<comment type="caution">
    <text evidence="2">The sequence shown here is derived from an EMBL/GenBank/DDBJ whole genome shotgun (WGS) entry which is preliminary data.</text>
</comment>
<accession>A0A6V7XU62</accession>